<dbReference type="NCBIfam" id="TIGR01444">
    <property type="entry name" value="fkbM_fam"/>
    <property type="match status" value="1"/>
</dbReference>
<comment type="caution">
    <text evidence="2">The sequence shown here is derived from an EMBL/GenBank/DDBJ whole genome shotgun (WGS) entry which is preliminary data.</text>
</comment>
<dbReference type="EMBL" id="CAJNOW010000471">
    <property type="protein sequence ID" value="CAF1278579.1"/>
    <property type="molecule type" value="Genomic_DNA"/>
</dbReference>
<dbReference type="Gene3D" id="3.40.50.150">
    <property type="entry name" value="Vaccinia Virus protein VP39"/>
    <property type="match status" value="1"/>
</dbReference>
<keyword evidence="1" id="KW-0812">Transmembrane</keyword>
<sequence length="286" mass="32772">MSARFKLITALTIIMTSFPMLYFLKSNSDFLALTTYATDSTISSVHGIFSCNNWNNLSYIDIPNYKNCLKQSRNDQFWPVQGLRHTSFKNLLNSSSLIIEVGGNTGLDISQFIALYNPSIISFEPIVEMSKRLIEKFKTNPKIEIQPYGLGSQARNVSIELFDTDNAGTSIFRKFSLKNSANIQTIQLLDVVQVIENIRNTRAHNGIIDMISINCEGCEFEILPALIHHNMIKYFRIIQFGSHMNFLSGSSCIYCQIEQSLEQTHQIIYHYVMLWEAWILKNKIEN</sequence>
<evidence type="ECO:0008006" key="5">
    <source>
        <dbReference type="Google" id="ProtNLM"/>
    </source>
</evidence>
<keyword evidence="1" id="KW-0472">Membrane</keyword>
<dbReference type="Proteomes" id="UP000681720">
    <property type="component" value="Unassembled WGS sequence"/>
</dbReference>
<dbReference type="AlphaFoldDB" id="A0A815C5Y3"/>
<accession>A0A815C5Y3</accession>
<feature type="transmembrane region" description="Helical" evidence="1">
    <location>
        <begin position="7"/>
        <end position="24"/>
    </location>
</feature>
<proteinExistence type="predicted"/>
<organism evidence="2 4">
    <name type="scientific">Rotaria magnacalcarata</name>
    <dbReference type="NCBI Taxonomy" id="392030"/>
    <lineage>
        <taxon>Eukaryota</taxon>
        <taxon>Metazoa</taxon>
        <taxon>Spiralia</taxon>
        <taxon>Gnathifera</taxon>
        <taxon>Rotifera</taxon>
        <taxon>Eurotatoria</taxon>
        <taxon>Bdelloidea</taxon>
        <taxon>Philodinida</taxon>
        <taxon>Philodinidae</taxon>
        <taxon>Rotaria</taxon>
    </lineage>
</organism>
<evidence type="ECO:0000313" key="3">
    <source>
        <dbReference type="EMBL" id="CAF4095478.1"/>
    </source>
</evidence>
<dbReference type="Proteomes" id="UP000663834">
    <property type="component" value="Unassembled WGS sequence"/>
</dbReference>
<protein>
    <recommendedName>
        <fullName evidence="5">Methyltransferase FkbM domain-containing protein</fullName>
    </recommendedName>
</protein>
<evidence type="ECO:0000256" key="1">
    <source>
        <dbReference type="SAM" id="Phobius"/>
    </source>
</evidence>
<dbReference type="InterPro" id="IPR029063">
    <property type="entry name" value="SAM-dependent_MTases_sf"/>
</dbReference>
<dbReference type="EMBL" id="CAJOBJ010007812">
    <property type="protein sequence ID" value="CAF4095478.1"/>
    <property type="molecule type" value="Genomic_DNA"/>
</dbReference>
<dbReference type="SUPFAM" id="SSF53335">
    <property type="entry name" value="S-adenosyl-L-methionine-dependent methyltransferases"/>
    <property type="match status" value="1"/>
</dbReference>
<evidence type="ECO:0000313" key="2">
    <source>
        <dbReference type="EMBL" id="CAF1278579.1"/>
    </source>
</evidence>
<evidence type="ECO:0000313" key="4">
    <source>
        <dbReference type="Proteomes" id="UP000663834"/>
    </source>
</evidence>
<gene>
    <name evidence="3" type="ORF">GIL414_LOCUS16837</name>
    <name evidence="2" type="ORF">KQP761_LOCUS3662</name>
</gene>
<dbReference type="OrthoDB" id="40902at2759"/>
<name>A0A815C5Y3_9BILA</name>
<dbReference type="InterPro" id="IPR006342">
    <property type="entry name" value="FkbM_mtfrase"/>
</dbReference>
<reference evidence="2" key="1">
    <citation type="submission" date="2021-02" db="EMBL/GenBank/DDBJ databases">
        <authorList>
            <person name="Nowell W R."/>
        </authorList>
    </citation>
    <scope>NUCLEOTIDE SEQUENCE</scope>
</reference>
<keyword evidence="1" id="KW-1133">Transmembrane helix</keyword>